<name>A0ABR8Q3K0_9CLOT</name>
<dbReference type="Gene3D" id="3.20.20.450">
    <property type="entry name" value="EAL domain"/>
    <property type="match status" value="1"/>
</dbReference>
<keyword evidence="3" id="KW-1185">Reference proteome</keyword>
<dbReference type="PROSITE" id="PS50883">
    <property type="entry name" value="EAL"/>
    <property type="match status" value="1"/>
</dbReference>
<dbReference type="InterPro" id="IPR050706">
    <property type="entry name" value="Cyclic-di-GMP_PDE-like"/>
</dbReference>
<dbReference type="EMBL" id="JACSQZ010000021">
    <property type="protein sequence ID" value="MBD7915004.1"/>
    <property type="molecule type" value="Genomic_DNA"/>
</dbReference>
<sequence length="122" mass="13981">ICIEVIGNINVRDIEIISGNIKILKEAGFLIAIDDFGIEYSNLNIIQDLDIDIIKIDKIFTENMDKSIIRSEIIIFISRIAKAEDKFIVLEGIDKIEQEKKIKEIDNDKLCVQGNLYDEIIK</sequence>
<dbReference type="PANTHER" id="PTHR33121:SF70">
    <property type="entry name" value="SIGNALING PROTEIN YKOW"/>
    <property type="match status" value="1"/>
</dbReference>
<dbReference type="Proteomes" id="UP000640335">
    <property type="component" value="Unassembled WGS sequence"/>
</dbReference>
<dbReference type="Pfam" id="PF00563">
    <property type="entry name" value="EAL"/>
    <property type="match status" value="1"/>
</dbReference>
<protein>
    <submittedName>
        <fullName evidence="2">EAL domain-containing protein</fullName>
    </submittedName>
</protein>
<evidence type="ECO:0000313" key="3">
    <source>
        <dbReference type="Proteomes" id="UP000640335"/>
    </source>
</evidence>
<organism evidence="2 3">
    <name type="scientific">Clostridium gallinarum</name>
    <dbReference type="NCBI Taxonomy" id="2762246"/>
    <lineage>
        <taxon>Bacteria</taxon>
        <taxon>Bacillati</taxon>
        <taxon>Bacillota</taxon>
        <taxon>Clostridia</taxon>
        <taxon>Eubacteriales</taxon>
        <taxon>Clostridiaceae</taxon>
        <taxon>Clostridium</taxon>
    </lineage>
</organism>
<dbReference type="InterPro" id="IPR035919">
    <property type="entry name" value="EAL_sf"/>
</dbReference>
<dbReference type="InterPro" id="IPR001633">
    <property type="entry name" value="EAL_dom"/>
</dbReference>
<feature type="non-terminal residue" evidence="2">
    <location>
        <position position="1"/>
    </location>
</feature>
<reference evidence="2 3" key="1">
    <citation type="submission" date="2020-08" db="EMBL/GenBank/DDBJ databases">
        <title>A Genomic Blueprint of the Chicken Gut Microbiome.</title>
        <authorList>
            <person name="Gilroy R."/>
            <person name="Ravi A."/>
            <person name="Getino M."/>
            <person name="Pursley I."/>
            <person name="Horton D.L."/>
            <person name="Alikhan N.-F."/>
            <person name="Baker D."/>
            <person name="Gharbi K."/>
            <person name="Hall N."/>
            <person name="Watson M."/>
            <person name="Adriaenssens E.M."/>
            <person name="Foster-Nyarko E."/>
            <person name="Jarju S."/>
            <person name="Secka A."/>
            <person name="Antonio M."/>
            <person name="Oren A."/>
            <person name="Chaudhuri R."/>
            <person name="La Ragione R.M."/>
            <person name="Hildebrand F."/>
            <person name="Pallen M.J."/>
        </authorList>
    </citation>
    <scope>NUCLEOTIDE SEQUENCE [LARGE SCALE GENOMIC DNA]</scope>
    <source>
        <strain evidence="2 3">Sa3CUN1</strain>
    </source>
</reference>
<dbReference type="PANTHER" id="PTHR33121">
    <property type="entry name" value="CYCLIC DI-GMP PHOSPHODIESTERASE PDEF"/>
    <property type="match status" value="1"/>
</dbReference>
<proteinExistence type="predicted"/>
<evidence type="ECO:0000259" key="1">
    <source>
        <dbReference type="PROSITE" id="PS50883"/>
    </source>
</evidence>
<comment type="caution">
    <text evidence="2">The sequence shown here is derived from an EMBL/GenBank/DDBJ whole genome shotgun (WGS) entry which is preliminary data.</text>
</comment>
<evidence type="ECO:0000313" key="2">
    <source>
        <dbReference type="EMBL" id="MBD7915004.1"/>
    </source>
</evidence>
<gene>
    <name evidence="2" type="ORF">H9660_07565</name>
</gene>
<feature type="domain" description="EAL" evidence="1">
    <location>
        <begin position="1"/>
        <end position="122"/>
    </location>
</feature>
<accession>A0ABR8Q3K0</accession>
<dbReference type="SUPFAM" id="SSF141868">
    <property type="entry name" value="EAL domain-like"/>
    <property type="match status" value="1"/>
</dbReference>
<dbReference type="RefSeq" id="WP_191749768.1">
    <property type="nucleotide sequence ID" value="NZ_JACSQZ010000021.1"/>
</dbReference>